<keyword evidence="3 5" id="KW-1133">Transmembrane helix</keyword>
<feature type="transmembrane region" description="Helical" evidence="5">
    <location>
        <begin position="237"/>
        <end position="258"/>
    </location>
</feature>
<dbReference type="GO" id="GO:0022857">
    <property type="term" value="F:transmembrane transporter activity"/>
    <property type="evidence" value="ECO:0007669"/>
    <property type="project" value="InterPro"/>
</dbReference>
<evidence type="ECO:0000256" key="3">
    <source>
        <dbReference type="ARBA" id="ARBA00022989"/>
    </source>
</evidence>
<feature type="transmembrane region" description="Helical" evidence="5">
    <location>
        <begin position="326"/>
        <end position="347"/>
    </location>
</feature>
<dbReference type="Gene3D" id="1.20.1250.20">
    <property type="entry name" value="MFS general substrate transporter like domains"/>
    <property type="match status" value="1"/>
</dbReference>
<dbReference type="InterPro" id="IPR036259">
    <property type="entry name" value="MFS_trans_sf"/>
</dbReference>
<dbReference type="PANTHER" id="PTHR23534">
    <property type="entry name" value="MFS PERMEASE"/>
    <property type="match status" value="1"/>
</dbReference>
<feature type="transmembrane region" description="Helical" evidence="5">
    <location>
        <begin position="392"/>
        <end position="409"/>
    </location>
</feature>
<dbReference type="OrthoDB" id="9776171at2"/>
<dbReference type="AlphaFoldDB" id="A0A6N7EIT4"/>
<proteinExistence type="predicted"/>
<keyword evidence="2 5" id="KW-0812">Transmembrane</keyword>
<name>A0A6N7EIT4_9MICO</name>
<dbReference type="EMBL" id="WHPC01000072">
    <property type="protein sequence ID" value="MPV38292.1"/>
    <property type="molecule type" value="Genomic_DNA"/>
</dbReference>
<dbReference type="PROSITE" id="PS50850">
    <property type="entry name" value="MFS"/>
    <property type="match status" value="1"/>
</dbReference>
<evidence type="ECO:0000256" key="2">
    <source>
        <dbReference type="ARBA" id="ARBA00022692"/>
    </source>
</evidence>
<dbReference type="PANTHER" id="PTHR23534:SF1">
    <property type="entry name" value="MAJOR FACILITATOR SUPERFAMILY PROTEIN"/>
    <property type="match status" value="1"/>
</dbReference>
<evidence type="ECO:0000256" key="5">
    <source>
        <dbReference type="SAM" id="Phobius"/>
    </source>
</evidence>
<dbReference type="GO" id="GO:0005886">
    <property type="term" value="C:plasma membrane"/>
    <property type="evidence" value="ECO:0007669"/>
    <property type="project" value="UniProtKB-SubCell"/>
</dbReference>
<evidence type="ECO:0000256" key="4">
    <source>
        <dbReference type="ARBA" id="ARBA00023136"/>
    </source>
</evidence>
<feature type="transmembrane region" description="Helical" evidence="5">
    <location>
        <begin position="270"/>
        <end position="294"/>
    </location>
</feature>
<organism evidence="7 8">
    <name type="scientific">Georgenia subflava</name>
    <dbReference type="NCBI Taxonomy" id="1622177"/>
    <lineage>
        <taxon>Bacteria</taxon>
        <taxon>Bacillati</taxon>
        <taxon>Actinomycetota</taxon>
        <taxon>Actinomycetes</taxon>
        <taxon>Micrococcales</taxon>
        <taxon>Bogoriellaceae</taxon>
        <taxon>Georgenia</taxon>
    </lineage>
</organism>
<feature type="transmembrane region" description="Helical" evidence="5">
    <location>
        <begin position="301"/>
        <end position="320"/>
    </location>
</feature>
<feature type="transmembrane region" description="Helical" evidence="5">
    <location>
        <begin position="49"/>
        <end position="70"/>
    </location>
</feature>
<feature type="transmembrane region" description="Helical" evidence="5">
    <location>
        <begin position="168"/>
        <end position="193"/>
    </location>
</feature>
<feature type="transmembrane region" description="Helical" evidence="5">
    <location>
        <begin position="12"/>
        <end position="37"/>
    </location>
</feature>
<comment type="caution">
    <text evidence="7">The sequence shown here is derived from an EMBL/GenBank/DDBJ whole genome shotgun (WGS) entry which is preliminary data.</text>
</comment>
<dbReference type="InterPro" id="IPR020846">
    <property type="entry name" value="MFS_dom"/>
</dbReference>
<feature type="transmembrane region" description="Helical" evidence="5">
    <location>
        <begin position="137"/>
        <end position="156"/>
    </location>
</feature>
<sequence length="424" mass="42272">MPDVVRARRRTLRTLIVAQVLGTLGIGAAPSIGVLLAEQVTASETWAGIARSSTTVGAALIAFPLGALAARRGRAHALTLAWSLAAAGAVALVAAAATGSTPLLVLGMLCTGAGTAAGLQSRFAATDLAEPADRGRSLALVVWVGTLGAVVGPNLGVPGESVESWFGLAPLSGAFAISAVLLAATALTLRLGLRPDPLLLAQRHTAADPEQAGRGGRPLPGRAGIASALRQVRSVPAAAFALTALVLAHVAMVSVMTMTPVHLSHHGHGVSVVGLTISLHVVGMFALSPVVGALADRLGRVPVILAGQAVLLVAAAVNFLGAGSTVAVAVGLFVLGLGWSVVTVPAATLLSESVPARSRPLVQGTGDALMNAAAAVGAIVSGPMLALVGFPGLAVVSALCVVPVLGLALRRPGRPGPRGTRRRR</sequence>
<keyword evidence="4 5" id="KW-0472">Membrane</keyword>
<evidence type="ECO:0000256" key="1">
    <source>
        <dbReference type="ARBA" id="ARBA00004651"/>
    </source>
</evidence>
<evidence type="ECO:0000313" key="7">
    <source>
        <dbReference type="EMBL" id="MPV38292.1"/>
    </source>
</evidence>
<gene>
    <name evidence="7" type="ORF">GB881_14775</name>
</gene>
<dbReference type="InterPro" id="IPR011701">
    <property type="entry name" value="MFS"/>
</dbReference>
<feature type="transmembrane region" description="Helical" evidence="5">
    <location>
        <begin position="103"/>
        <end position="125"/>
    </location>
</feature>
<evidence type="ECO:0000313" key="8">
    <source>
        <dbReference type="Proteomes" id="UP000437709"/>
    </source>
</evidence>
<dbReference type="Pfam" id="PF07690">
    <property type="entry name" value="MFS_1"/>
    <property type="match status" value="1"/>
</dbReference>
<feature type="transmembrane region" description="Helical" evidence="5">
    <location>
        <begin position="368"/>
        <end position="386"/>
    </location>
</feature>
<evidence type="ECO:0000259" key="6">
    <source>
        <dbReference type="PROSITE" id="PS50850"/>
    </source>
</evidence>
<protein>
    <submittedName>
        <fullName evidence="7">MFS transporter</fullName>
    </submittedName>
</protein>
<comment type="subcellular location">
    <subcellularLocation>
        <location evidence="1">Cell membrane</location>
        <topology evidence="1">Multi-pass membrane protein</topology>
    </subcellularLocation>
</comment>
<accession>A0A6N7EIT4</accession>
<keyword evidence="8" id="KW-1185">Reference proteome</keyword>
<feature type="transmembrane region" description="Helical" evidence="5">
    <location>
        <begin position="77"/>
        <end position="97"/>
    </location>
</feature>
<feature type="domain" description="Major facilitator superfamily (MFS) profile" evidence="6">
    <location>
        <begin position="11"/>
        <end position="415"/>
    </location>
</feature>
<dbReference type="Proteomes" id="UP000437709">
    <property type="component" value="Unassembled WGS sequence"/>
</dbReference>
<reference evidence="7 8" key="1">
    <citation type="submission" date="2019-10" db="EMBL/GenBank/DDBJ databases">
        <title>Georgenia wutianyii sp. nov. and Georgenia yuyongxinii sp. nov. isolated from plateau pika (Ochotona curzoniae) in the Qinghai-Tibet plateau of China.</title>
        <authorList>
            <person name="Tian Z."/>
        </authorList>
    </citation>
    <scope>NUCLEOTIDE SEQUENCE [LARGE SCALE GENOMIC DNA]</scope>
    <source>
        <strain evidence="7 8">JCM 19765</strain>
    </source>
</reference>
<dbReference type="SUPFAM" id="SSF103473">
    <property type="entry name" value="MFS general substrate transporter"/>
    <property type="match status" value="1"/>
</dbReference>